<protein>
    <submittedName>
        <fullName evidence="8">Sigma-70 family RNA polymerase sigma factor</fullName>
    </submittedName>
</protein>
<dbReference type="InterPro" id="IPR014284">
    <property type="entry name" value="RNA_pol_sigma-70_dom"/>
</dbReference>
<dbReference type="SUPFAM" id="SSF88946">
    <property type="entry name" value="Sigma2 domain of RNA polymerase sigma factors"/>
    <property type="match status" value="1"/>
</dbReference>
<dbReference type="CDD" id="cd06171">
    <property type="entry name" value="Sigma70_r4"/>
    <property type="match status" value="1"/>
</dbReference>
<accession>A0A7G6X547</accession>
<evidence type="ECO:0000313" key="9">
    <source>
        <dbReference type="Proteomes" id="UP000515563"/>
    </source>
</evidence>
<dbReference type="Gene3D" id="1.10.1740.10">
    <property type="match status" value="1"/>
</dbReference>
<evidence type="ECO:0000256" key="1">
    <source>
        <dbReference type="ARBA" id="ARBA00010641"/>
    </source>
</evidence>
<evidence type="ECO:0000256" key="3">
    <source>
        <dbReference type="ARBA" id="ARBA00023082"/>
    </source>
</evidence>
<dbReference type="InterPro" id="IPR007627">
    <property type="entry name" value="RNA_pol_sigma70_r2"/>
</dbReference>
<organism evidence="8 9">
    <name type="scientific">Kribbella qitaiheensis</name>
    <dbReference type="NCBI Taxonomy" id="1544730"/>
    <lineage>
        <taxon>Bacteria</taxon>
        <taxon>Bacillati</taxon>
        <taxon>Actinomycetota</taxon>
        <taxon>Actinomycetes</taxon>
        <taxon>Propionibacteriales</taxon>
        <taxon>Kribbellaceae</taxon>
        <taxon>Kribbella</taxon>
    </lineage>
</organism>
<sequence length="178" mass="20075">MERVAAGDCDAFAEFYDATAASAYGLIRRILRDPATSEEVAQDVMIELLRTAAGYDAARSSITGWVLTLAHRRAIDRVRAEHPRQRPERDTPALRQGYPIDYDHATDQTTTHLDADTVRDCLTRLTRLQRATIELAYYDGYTYPEVAESLGESLPAVKDRMRAALHRLRDCLHDLKPA</sequence>
<dbReference type="PANTHER" id="PTHR43133:SF66">
    <property type="entry name" value="ECF RNA POLYMERASE SIGMA FACTOR SIGK"/>
    <property type="match status" value="1"/>
</dbReference>
<dbReference type="InterPro" id="IPR013324">
    <property type="entry name" value="RNA_pol_sigma_r3/r4-like"/>
</dbReference>
<keyword evidence="9" id="KW-1185">Reference proteome</keyword>
<dbReference type="GO" id="GO:0006352">
    <property type="term" value="P:DNA-templated transcription initiation"/>
    <property type="evidence" value="ECO:0007669"/>
    <property type="project" value="InterPro"/>
</dbReference>
<proteinExistence type="inferred from homology"/>
<evidence type="ECO:0000259" key="7">
    <source>
        <dbReference type="Pfam" id="PF08281"/>
    </source>
</evidence>
<dbReference type="GO" id="GO:0003677">
    <property type="term" value="F:DNA binding"/>
    <property type="evidence" value="ECO:0007669"/>
    <property type="project" value="InterPro"/>
</dbReference>
<dbReference type="Pfam" id="PF08281">
    <property type="entry name" value="Sigma70_r4_2"/>
    <property type="match status" value="1"/>
</dbReference>
<dbReference type="InterPro" id="IPR036388">
    <property type="entry name" value="WH-like_DNA-bd_sf"/>
</dbReference>
<dbReference type="Gene3D" id="1.10.10.10">
    <property type="entry name" value="Winged helix-like DNA-binding domain superfamily/Winged helix DNA-binding domain"/>
    <property type="match status" value="1"/>
</dbReference>
<evidence type="ECO:0000256" key="2">
    <source>
        <dbReference type="ARBA" id="ARBA00023015"/>
    </source>
</evidence>
<dbReference type="GO" id="GO:0016987">
    <property type="term" value="F:sigma factor activity"/>
    <property type="evidence" value="ECO:0007669"/>
    <property type="project" value="UniProtKB-KW"/>
</dbReference>
<evidence type="ECO:0000256" key="5">
    <source>
        <dbReference type="SAM" id="MobiDB-lite"/>
    </source>
</evidence>
<comment type="similarity">
    <text evidence="1">Belongs to the sigma-70 factor family. ECF subfamily.</text>
</comment>
<keyword evidence="4" id="KW-0804">Transcription</keyword>
<feature type="domain" description="RNA polymerase sigma factor 70 region 4 type 2" evidence="7">
    <location>
        <begin position="118"/>
        <end position="167"/>
    </location>
</feature>
<dbReference type="InterPro" id="IPR039425">
    <property type="entry name" value="RNA_pol_sigma-70-like"/>
</dbReference>
<dbReference type="InterPro" id="IPR013249">
    <property type="entry name" value="RNA_pol_sigma70_r4_t2"/>
</dbReference>
<feature type="domain" description="RNA polymerase sigma-70 region 2" evidence="6">
    <location>
        <begin position="17"/>
        <end position="81"/>
    </location>
</feature>
<name>A0A7G6X547_9ACTN</name>
<keyword evidence="3" id="KW-0731">Sigma factor</keyword>
<dbReference type="SUPFAM" id="SSF88659">
    <property type="entry name" value="Sigma3 and sigma4 domains of RNA polymerase sigma factors"/>
    <property type="match status" value="1"/>
</dbReference>
<reference evidence="8 9" key="2">
    <citation type="journal article" date="2020" name="Microbiol. Resour. Announc.">
        <title>Antarctic desert soil bacteria exhibit high novel natural product potential, evaluated through long-read genome sequencing and comparative genomics.</title>
        <authorList>
            <person name="Benaud N."/>
            <person name="Edwards R.J."/>
            <person name="Amos T.G."/>
            <person name="D'Agostino P.M."/>
            <person name="Gutierrez-Chavez C."/>
            <person name="Montgomery K."/>
            <person name="Nicetic I."/>
            <person name="Ferrari B.C."/>
        </authorList>
    </citation>
    <scope>NUCLEOTIDE SEQUENCE [LARGE SCALE GENOMIC DNA]</scope>
    <source>
        <strain evidence="8 9">SPB151</strain>
    </source>
</reference>
<reference evidence="9" key="1">
    <citation type="submission" date="2019-09" db="EMBL/GenBank/DDBJ databases">
        <title>Antimicrobial potential of Antarctic Bacteria.</title>
        <authorList>
            <person name="Benaud N."/>
            <person name="Edwards R.J."/>
            <person name="Ferrari B.C."/>
        </authorList>
    </citation>
    <scope>NUCLEOTIDE SEQUENCE [LARGE SCALE GENOMIC DNA]</scope>
    <source>
        <strain evidence="9">SPB151</strain>
    </source>
</reference>
<evidence type="ECO:0000259" key="6">
    <source>
        <dbReference type="Pfam" id="PF04542"/>
    </source>
</evidence>
<dbReference type="Pfam" id="PF04542">
    <property type="entry name" value="Sigma70_r2"/>
    <property type="match status" value="1"/>
</dbReference>
<dbReference type="PANTHER" id="PTHR43133">
    <property type="entry name" value="RNA POLYMERASE ECF-TYPE SIGMA FACTO"/>
    <property type="match status" value="1"/>
</dbReference>
<feature type="region of interest" description="Disordered" evidence="5">
    <location>
        <begin position="80"/>
        <end position="99"/>
    </location>
</feature>
<keyword evidence="2" id="KW-0805">Transcription regulation</keyword>
<evidence type="ECO:0000313" key="8">
    <source>
        <dbReference type="EMBL" id="QNE21362.1"/>
    </source>
</evidence>
<feature type="compositionally biased region" description="Basic and acidic residues" evidence="5">
    <location>
        <begin position="80"/>
        <end position="92"/>
    </location>
</feature>
<dbReference type="RefSeq" id="WP_185443762.1">
    <property type="nucleotide sequence ID" value="NZ_CP043661.1"/>
</dbReference>
<dbReference type="NCBIfam" id="TIGR02937">
    <property type="entry name" value="sigma70-ECF"/>
    <property type="match status" value="1"/>
</dbReference>
<dbReference type="AlphaFoldDB" id="A0A7G6X547"/>
<dbReference type="KEGG" id="kqi:F1D05_29885"/>
<evidence type="ECO:0000256" key="4">
    <source>
        <dbReference type="ARBA" id="ARBA00023163"/>
    </source>
</evidence>
<dbReference type="Proteomes" id="UP000515563">
    <property type="component" value="Chromosome"/>
</dbReference>
<dbReference type="InterPro" id="IPR013325">
    <property type="entry name" value="RNA_pol_sigma_r2"/>
</dbReference>
<gene>
    <name evidence="8" type="ORF">F1D05_29885</name>
</gene>
<dbReference type="EMBL" id="CP043661">
    <property type="protein sequence ID" value="QNE21362.1"/>
    <property type="molecule type" value="Genomic_DNA"/>
</dbReference>